<accession>A0ABV6QT94</accession>
<sequence>MLRRVRGMALLAGLVLLVAGGCGSGPSKADTEAVQSVLTQYLKDRATRVTDEGTAMNGKPLTTAPLDPDFAVGVQSHARKLDERRAANSHTRAEVDVVLKSLEITDELAKATVVDNTKLYLPSGGATAEAGGSKQDFSLNRGFTLKREGGQWVITGTWLDEPPNKKLPITEVGG</sequence>
<evidence type="ECO:0008006" key="4">
    <source>
        <dbReference type="Google" id="ProtNLM"/>
    </source>
</evidence>
<keyword evidence="3" id="KW-1185">Reference proteome</keyword>
<dbReference type="RefSeq" id="WP_380053095.1">
    <property type="nucleotide sequence ID" value="NZ_JBHLTC010000036.1"/>
</dbReference>
<evidence type="ECO:0000313" key="2">
    <source>
        <dbReference type="EMBL" id="MFC0627863.1"/>
    </source>
</evidence>
<organism evidence="2 3">
    <name type="scientific">Kribbella deserti</name>
    <dbReference type="NCBI Taxonomy" id="1926257"/>
    <lineage>
        <taxon>Bacteria</taxon>
        <taxon>Bacillati</taxon>
        <taxon>Actinomycetota</taxon>
        <taxon>Actinomycetes</taxon>
        <taxon>Propionibacteriales</taxon>
        <taxon>Kribbellaceae</taxon>
        <taxon>Kribbella</taxon>
    </lineage>
</organism>
<dbReference type="EMBL" id="JBHLTC010000036">
    <property type="protein sequence ID" value="MFC0627863.1"/>
    <property type="molecule type" value="Genomic_DNA"/>
</dbReference>
<dbReference type="Proteomes" id="UP001589890">
    <property type="component" value="Unassembled WGS sequence"/>
</dbReference>
<feature type="signal peptide" evidence="1">
    <location>
        <begin position="1"/>
        <end position="29"/>
    </location>
</feature>
<feature type="chain" id="PRO_5046044552" description="Nuclear transport factor 2 family protein" evidence="1">
    <location>
        <begin position="30"/>
        <end position="174"/>
    </location>
</feature>
<reference evidence="2 3" key="1">
    <citation type="submission" date="2024-09" db="EMBL/GenBank/DDBJ databases">
        <authorList>
            <person name="Sun Q."/>
            <person name="Mori K."/>
        </authorList>
    </citation>
    <scope>NUCLEOTIDE SEQUENCE [LARGE SCALE GENOMIC DNA]</scope>
    <source>
        <strain evidence="2 3">CGMCC 1.15906</strain>
    </source>
</reference>
<dbReference type="PROSITE" id="PS51257">
    <property type="entry name" value="PROKAR_LIPOPROTEIN"/>
    <property type="match status" value="1"/>
</dbReference>
<evidence type="ECO:0000313" key="3">
    <source>
        <dbReference type="Proteomes" id="UP001589890"/>
    </source>
</evidence>
<name>A0ABV6QT94_9ACTN</name>
<evidence type="ECO:0000256" key="1">
    <source>
        <dbReference type="SAM" id="SignalP"/>
    </source>
</evidence>
<proteinExistence type="predicted"/>
<gene>
    <name evidence="2" type="ORF">ACFFGN_27565</name>
</gene>
<keyword evidence="1" id="KW-0732">Signal</keyword>
<comment type="caution">
    <text evidence="2">The sequence shown here is derived from an EMBL/GenBank/DDBJ whole genome shotgun (WGS) entry which is preliminary data.</text>
</comment>
<protein>
    <recommendedName>
        <fullName evidence="4">Nuclear transport factor 2 family protein</fullName>
    </recommendedName>
</protein>